<dbReference type="EMBL" id="KV748264">
    <property type="protein sequence ID" value="OCK87243.1"/>
    <property type="molecule type" value="Genomic_DNA"/>
</dbReference>
<accession>A0ACC8ELK9</accession>
<name>A0ACC8ELK9_9PEZI</name>
<dbReference type="Proteomes" id="UP000250078">
    <property type="component" value="Unassembled WGS sequence"/>
</dbReference>
<protein>
    <submittedName>
        <fullName evidence="1">Uncharacterized protein</fullName>
    </submittedName>
</protein>
<gene>
    <name evidence="1" type="ORF">K441DRAFT_360063</name>
</gene>
<sequence>MRQMVPSASLWLPSPLCPCLCSSFGPARARKPKHRAIAPKTSPHDVDKPVDKPESHTAQSAFFHGSNRASHFQLAALSSATRTLLPSPIAFSNRPPSEEVVFGIDRSRLVSQAQHMISLGLKDAVRLPCDLQRSRPRRVLNQPTAAIKHTEERSA</sequence>
<evidence type="ECO:0000313" key="2">
    <source>
        <dbReference type="Proteomes" id="UP000250078"/>
    </source>
</evidence>
<evidence type="ECO:0000313" key="1">
    <source>
        <dbReference type="EMBL" id="OCK87243.1"/>
    </source>
</evidence>
<organism evidence="1 2">
    <name type="scientific">Cenococcum geophilum 1.58</name>
    <dbReference type="NCBI Taxonomy" id="794803"/>
    <lineage>
        <taxon>Eukaryota</taxon>
        <taxon>Fungi</taxon>
        <taxon>Dikarya</taxon>
        <taxon>Ascomycota</taxon>
        <taxon>Pezizomycotina</taxon>
        <taxon>Dothideomycetes</taxon>
        <taxon>Pleosporomycetidae</taxon>
        <taxon>Gloniales</taxon>
        <taxon>Gloniaceae</taxon>
        <taxon>Cenococcum</taxon>
    </lineage>
</organism>
<proteinExistence type="predicted"/>
<reference evidence="1 2" key="1">
    <citation type="journal article" date="2016" name="Nat. Commun.">
        <title>Ectomycorrhizal ecology is imprinted in the genome of the dominant symbiotic fungus Cenococcum geophilum.</title>
        <authorList>
            <consortium name="DOE Joint Genome Institute"/>
            <person name="Peter M."/>
            <person name="Kohler A."/>
            <person name="Ohm R.A."/>
            <person name="Kuo A."/>
            <person name="Krutzmann J."/>
            <person name="Morin E."/>
            <person name="Arend M."/>
            <person name="Barry K.W."/>
            <person name="Binder M."/>
            <person name="Choi C."/>
            <person name="Clum A."/>
            <person name="Copeland A."/>
            <person name="Grisel N."/>
            <person name="Haridas S."/>
            <person name="Kipfer T."/>
            <person name="LaButti K."/>
            <person name="Lindquist E."/>
            <person name="Lipzen A."/>
            <person name="Maire R."/>
            <person name="Meier B."/>
            <person name="Mihaltcheva S."/>
            <person name="Molinier V."/>
            <person name="Murat C."/>
            <person name="Poggeler S."/>
            <person name="Quandt C.A."/>
            <person name="Sperisen C."/>
            <person name="Tritt A."/>
            <person name="Tisserant E."/>
            <person name="Crous P.W."/>
            <person name="Henrissat B."/>
            <person name="Nehls U."/>
            <person name="Egli S."/>
            <person name="Spatafora J.W."/>
            <person name="Grigoriev I.V."/>
            <person name="Martin F.M."/>
        </authorList>
    </citation>
    <scope>NUCLEOTIDE SEQUENCE [LARGE SCALE GENOMIC DNA]</scope>
    <source>
        <strain evidence="1 2">1.58</strain>
    </source>
</reference>
<keyword evidence="2" id="KW-1185">Reference proteome</keyword>